<reference evidence="1 2" key="1">
    <citation type="submission" date="2019-03" db="EMBL/GenBank/DDBJ databases">
        <title>Genomic Encyclopedia of Type Strains, Phase IV (KMG-V): Genome sequencing to study the core and pangenomes of soil and plant-associated prokaryotes.</title>
        <authorList>
            <person name="Whitman W."/>
        </authorList>
    </citation>
    <scope>NUCLEOTIDE SEQUENCE [LARGE SCALE GENOMIC DNA]</scope>
    <source>
        <strain evidence="1 2">Gr42</strain>
    </source>
</reference>
<dbReference type="Pfam" id="PF11339">
    <property type="entry name" value="DUF3141"/>
    <property type="match status" value="1"/>
</dbReference>
<protein>
    <submittedName>
        <fullName evidence="1">Uncharacterized protein DUF3141</fullName>
    </submittedName>
</protein>
<comment type="caution">
    <text evidence="1">The sequence shown here is derived from an EMBL/GenBank/DDBJ whole genome shotgun (WGS) entry which is preliminary data.</text>
</comment>
<name>A0A4R3Q5A5_9HYPH</name>
<dbReference type="AlphaFoldDB" id="A0A4R3Q5A5"/>
<proteinExistence type="predicted"/>
<organism evidence="1 2">
    <name type="scientific">Rhizobium azibense</name>
    <dbReference type="NCBI Taxonomy" id="1136135"/>
    <lineage>
        <taxon>Bacteria</taxon>
        <taxon>Pseudomonadati</taxon>
        <taxon>Pseudomonadota</taxon>
        <taxon>Alphaproteobacteria</taxon>
        <taxon>Hyphomicrobiales</taxon>
        <taxon>Rhizobiaceae</taxon>
        <taxon>Rhizobium/Agrobacterium group</taxon>
        <taxon>Rhizobium</taxon>
    </lineage>
</organism>
<sequence length="88" mass="9224">MRLHPLARLPVVVGNCQAGWATLLMVATNLDLAGPIILNGSPVTPTSGNIGENTLRYMAGLFGGAWITMFLSDLGGGIFDGAHLVQNF</sequence>
<accession>A0A4R3Q5A5</accession>
<evidence type="ECO:0000313" key="1">
    <source>
        <dbReference type="EMBL" id="TCU15587.1"/>
    </source>
</evidence>
<dbReference type="InterPro" id="IPR024501">
    <property type="entry name" value="DUF3141"/>
</dbReference>
<dbReference type="Proteomes" id="UP000295547">
    <property type="component" value="Unassembled WGS sequence"/>
</dbReference>
<dbReference type="PANTHER" id="PTHR36837">
    <property type="entry name" value="POLY(3-HYDROXYALKANOATE) POLYMERASE SUBUNIT PHAC"/>
    <property type="match status" value="1"/>
</dbReference>
<dbReference type="EMBL" id="SMBJ01000021">
    <property type="protein sequence ID" value="TCU15587.1"/>
    <property type="molecule type" value="Genomic_DNA"/>
</dbReference>
<gene>
    <name evidence="1" type="ORF">EV130_1216</name>
</gene>
<evidence type="ECO:0000313" key="2">
    <source>
        <dbReference type="Proteomes" id="UP000295547"/>
    </source>
</evidence>
<dbReference type="InterPro" id="IPR051321">
    <property type="entry name" value="PHA/PHB_synthase"/>
</dbReference>
<keyword evidence="2" id="KW-1185">Reference proteome</keyword>
<dbReference type="PANTHER" id="PTHR36837:SF2">
    <property type="entry name" value="POLY(3-HYDROXYALKANOATE) POLYMERASE SUBUNIT PHAC"/>
    <property type="match status" value="1"/>
</dbReference>